<feature type="transmembrane region" description="Helical" evidence="1">
    <location>
        <begin position="7"/>
        <end position="25"/>
    </location>
</feature>
<sequence>MPKNIIIWDLICYIAFPLAIWNFGRDIVGDYYAMLISSLPGIIYTIVRFYLTKAINFFGVFMISTLIVGTLIDVLAGSAIQLLWNNVYYAYALGLLTLFSIVIKKPIFLYFFLDFAVMQGYDRQESKKLFYRPKIYFVFCMITIAFAFRDLLLATIRVWFIKEYGVEAFDQGILVRQALGWTISGICVFGYLKIIKLIKEYTKPSTLAEQ</sequence>
<accession>A0ABV8X501</accession>
<proteinExistence type="predicted"/>
<reference evidence="3" key="1">
    <citation type="journal article" date="2019" name="Int. J. Syst. Evol. Microbiol.">
        <title>The Global Catalogue of Microorganisms (GCM) 10K type strain sequencing project: providing services to taxonomists for standard genome sequencing and annotation.</title>
        <authorList>
            <consortium name="The Broad Institute Genomics Platform"/>
            <consortium name="The Broad Institute Genome Sequencing Center for Infectious Disease"/>
            <person name="Wu L."/>
            <person name="Ma J."/>
        </authorList>
    </citation>
    <scope>NUCLEOTIDE SEQUENCE [LARGE SCALE GENOMIC DNA]</scope>
    <source>
        <strain evidence="3">CCUG 59778</strain>
    </source>
</reference>
<dbReference type="Proteomes" id="UP001595817">
    <property type="component" value="Unassembled WGS sequence"/>
</dbReference>
<evidence type="ECO:0000313" key="2">
    <source>
        <dbReference type="EMBL" id="MFC4409692.1"/>
    </source>
</evidence>
<dbReference type="RefSeq" id="WP_378152725.1">
    <property type="nucleotide sequence ID" value="NZ_JBHSEC010000005.1"/>
</dbReference>
<feature type="transmembrane region" description="Helical" evidence="1">
    <location>
        <begin position="90"/>
        <end position="113"/>
    </location>
</feature>
<feature type="transmembrane region" description="Helical" evidence="1">
    <location>
        <begin position="31"/>
        <end position="51"/>
    </location>
</feature>
<feature type="transmembrane region" description="Helical" evidence="1">
    <location>
        <begin position="58"/>
        <end position="84"/>
    </location>
</feature>
<protein>
    <submittedName>
        <fullName evidence="2">VC0807 family protein</fullName>
    </submittedName>
</protein>
<name>A0ABV8X501_9LACT</name>
<evidence type="ECO:0000313" key="3">
    <source>
        <dbReference type="Proteomes" id="UP001595817"/>
    </source>
</evidence>
<keyword evidence="1" id="KW-0812">Transmembrane</keyword>
<comment type="caution">
    <text evidence="2">The sequence shown here is derived from an EMBL/GenBank/DDBJ whole genome shotgun (WGS) entry which is preliminary data.</text>
</comment>
<feature type="transmembrane region" description="Helical" evidence="1">
    <location>
        <begin position="173"/>
        <end position="192"/>
    </location>
</feature>
<evidence type="ECO:0000256" key="1">
    <source>
        <dbReference type="SAM" id="Phobius"/>
    </source>
</evidence>
<keyword evidence="1" id="KW-1133">Transmembrane helix</keyword>
<keyword evidence="3" id="KW-1185">Reference proteome</keyword>
<keyword evidence="1" id="KW-0472">Membrane</keyword>
<dbReference type="EMBL" id="JBHSEC010000005">
    <property type="protein sequence ID" value="MFC4409692.1"/>
    <property type="molecule type" value="Genomic_DNA"/>
</dbReference>
<feature type="transmembrane region" description="Helical" evidence="1">
    <location>
        <begin position="134"/>
        <end position="161"/>
    </location>
</feature>
<dbReference type="NCBIfam" id="NF041646">
    <property type="entry name" value="VC0807_fam"/>
    <property type="match status" value="1"/>
</dbReference>
<gene>
    <name evidence="2" type="ORF">ACFOZY_04495</name>
</gene>
<organism evidence="2 3">
    <name type="scientific">Chungangia koreensis</name>
    <dbReference type="NCBI Taxonomy" id="752657"/>
    <lineage>
        <taxon>Bacteria</taxon>
        <taxon>Bacillati</taxon>
        <taxon>Bacillota</taxon>
        <taxon>Bacilli</taxon>
        <taxon>Lactobacillales</taxon>
        <taxon>Chungangia</taxon>
    </lineage>
</organism>